<dbReference type="EMBL" id="JYON01000001">
    <property type="protein sequence ID" value="KJH73491.1"/>
    <property type="molecule type" value="Genomic_DNA"/>
</dbReference>
<gene>
    <name evidence="2" type="ORF">UH38_01600</name>
</gene>
<organism evidence="2 3">
    <name type="scientific">Aliterella atlantica CENA595</name>
    <dbReference type="NCBI Taxonomy" id="1618023"/>
    <lineage>
        <taxon>Bacteria</taxon>
        <taxon>Bacillati</taxon>
        <taxon>Cyanobacteriota</taxon>
        <taxon>Cyanophyceae</taxon>
        <taxon>Chroococcidiopsidales</taxon>
        <taxon>Aliterellaceae</taxon>
        <taxon>Aliterella</taxon>
    </lineage>
</organism>
<evidence type="ECO:0000313" key="3">
    <source>
        <dbReference type="Proteomes" id="UP000032452"/>
    </source>
</evidence>
<protein>
    <submittedName>
        <fullName evidence="2">Uncharacterized protein</fullName>
    </submittedName>
</protein>
<sequence length="573" mass="66236">MLYLAEVQKQKVKSGFMGSAKAELKLLAYQRADQSWTPVPGEEAIAAEEVNHLNPGALVLADLNPNRQVQQVREAGRPLVGILQAFSRQLEKSKAQEEEIEQWKQSLTYQSEELNRRNMEMEARLDQLQHIEEDVQRLEVQQQEVEANRQTVAELQAEIDRNRSELEGAWEHLRGEQRRMEEQQSTVLDEGTKQQLQELLDRLSGSVPPIVTLREQISLSFETIASQQNILNQHWQNLEQQRGTAETQQAEVDRQSASLASRRDQWQQAQAAFEQAQAQLQAQTAMLNCRQSYVQTLGTKLRQQEEIYQQIYRLIEPSSDVKVDVEALEKMPVEQLQQVVQDLQRELDSASRFVNDQEEELRLQQQTIDQLQGKLGQASDSDRFSIEAELADERDTYQFLNETLVGQRQNLHERKEILSQHQAILWRRQGLAPGNKQDDYRTDLSPIIAQVDALKQQQANELQFGEQEVEQLRAKLQPMQEDVNRQSNEQQTQRQELQSWEESLLSLKVATAQCWGRVNLYQEMLQPVQDNLDELRHKLETIAATIEHVQDTGEHQVQAVSQMRERLLSMMAG</sequence>
<dbReference type="OrthoDB" id="559923at2"/>
<name>A0A0D9A1Z4_9CYAN</name>
<reference evidence="2 3" key="1">
    <citation type="submission" date="2015-02" db="EMBL/GenBank/DDBJ databases">
        <title>Draft genome of a novel marine cyanobacterium (Chroococcales) isolated from South Atlantic Ocean.</title>
        <authorList>
            <person name="Rigonato J."/>
            <person name="Alvarenga D.O."/>
            <person name="Branco L.H."/>
            <person name="Varani A.M."/>
            <person name="Brandini F.P."/>
            <person name="Fiore M.F."/>
        </authorList>
    </citation>
    <scope>NUCLEOTIDE SEQUENCE [LARGE SCALE GENOMIC DNA]</scope>
    <source>
        <strain evidence="2 3">CENA595</strain>
    </source>
</reference>
<proteinExistence type="predicted"/>
<keyword evidence="3" id="KW-1185">Reference proteome</keyword>
<feature type="coiled-coil region" evidence="1">
    <location>
        <begin position="104"/>
        <end position="165"/>
    </location>
</feature>
<dbReference type="PATRIC" id="fig|1618023.3.peg.1560"/>
<accession>A0A0D9A1Z4</accession>
<comment type="caution">
    <text evidence="2">The sequence shown here is derived from an EMBL/GenBank/DDBJ whole genome shotgun (WGS) entry which is preliminary data.</text>
</comment>
<evidence type="ECO:0000256" key="1">
    <source>
        <dbReference type="SAM" id="Coils"/>
    </source>
</evidence>
<dbReference type="InterPro" id="IPR047813">
    <property type="entry name" value="HmpF"/>
</dbReference>
<dbReference type="AlphaFoldDB" id="A0A0D9A1Z4"/>
<feature type="coiled-coil region" evidence="1">
    <location>
        <begin position="333"/>
        <end position="374"/>
    </location>
</feature>
<keyword evidence="1" id="KW-0175">Coiled coil</keyword>
<dbReference type="Proteomes" id="UP000032452">
    <property type="component" value="Unassembled WGS sequence"/>
</dbReference>
<evidence type="ECO:0000313" key="2">
    <source>
        <dbReference type="EMBL" id="KJH73491.1"/>
    </source>
</evidence>
<dbReference type="STRING" id="1618023.UH38_01600"/>
<feature type="coiled-coil region" evidence="1">
    <location>
        <begin position="455"/>
        <end position="503"/>
    </location>
</feature>
<dbReference type="RefSeq" id="WP_045052839.1">
    <property type="nucleotide sequence ID" value="NZ_CAWMDP010000017.1"/>
</dbReference>
<dbReference type="NCBIfam" id="NF038350">
    <property type="entry name" value="taxis_HmpF"/>
    <property type="match status" value="1"/>
</dbReference>